<dbReference type="InterPro" id="IPR058208">
    <property type="entry name" value="PACE"/>
</dbReference>
<sequence length="144" mass="16395">MRTSSDRLRHAIGFEVIGLMMIIPIGAYALNVEMSAIGLLGVVVSIIATVWNLIYNLLFDKAMLAHYGHTNKRQWHRIIHAFLFEFGLLVITVPIIAWSLQVSWFTALIADIGLVVFYLVYAYLYNLAYDKLFPIPQNQHALES</sequence>
<organism evidence="3 4">
    <name type="scientific">Paraferrimonas haliotis</name>
    <dbReference type="NCBI Taxonomy" id="2013866"/>
    <lineage>
        <taxon>Bacteria</taxon>
        <taxon>Pseudomonadati</taxon>
        <taxon>Pseudomonadota</taxon>
        <taxon>Gammaproteobacteria</taxon>
        <taxon>Alteromonadales</taxon>
        <taxon>Ferrimonadaceae</taxon>
        <taxon>Paraferrimonas</taxon>
    </lineage>
</organism>
<keyword evidence="4" id="KW-1185">Reference proteome</keyword>
<feature type="transmembrane region" description="Helical" evidence="1">
    <location>
        <begin position="78"/>
        <end position="98"/>
    </location>
</feature>
<dbReference type="InterPro" id="IPR007896">
    <property type="entry name" value="BTP_bacteria"/>
</dbReference>
<proteinExistence type="predicted"/>
<evidence type="ECO:0000313" key="3">
    <source>
        <dbReference type="EMBL" id="GLS82044.1"/>
    </source>
</evidence>
<dbReference type="NCBIfam" id="NF033664">
    <property type="entry name" value="PACE_transport"/>
    <property type="match status" value="1"/>
</dbReference>
<feature type="transmembrane region" description="Helical" evidence="1">
    <location>
        <begin position="36"/>
        <end position="58"/>
    </location>
</feature>
<comment type="caution">
    <text evidence="3">The sequence shown here is derived from an EMBL/GenBank/DDBJ whole genome shotgun (WGS) entry which is preliminary data.</text>
</comment>
<feature type="domain" description="Chlorhexidine efflux transporter" evidence="2">
    <location>
        <begin position="2"/>
        <end position="63"/>
    </location>
</feature>
<name>A0AA37TS20_9GAMM</name>
<evidence type="ECO:0000313" key="4">
    <source>
        <dbReference type="Proteomes" id="UP001157439"/>
    </source>
</evidence>
<dbReference type="RefSeq" id="WP_095497617.1">
    <property type="nucleotide sequence ID" value="NZ_BSPO01000001.1"/>
</dbReference>
<accession>A0AA37TS20</accession>
<dbReference type="AlphaFoldDB" id="A0AA37TS20"/>
<keyword evidence="1" id="KW-0812">Transmembrane</keyword>
<reference evidence="3 4" key="1">
    <citation type="journal article" date="2014" name="Int. J. Syst. Evol. Microbiol.">
        <title>Complete genome sequence of Corynebacterium casei LMG S-19264T (=DSM 44701T), isolated from a smear-ripened cheese.</title>
        <authorList>
            <consortium name="US DOE Joint Genome Institute (JGI-PGF)"/>
            <person name="Walter F."/>
            <person name="Albersmeier A."/>
            <person name="Kalinowski J."/>
            <person name="Ruckert C."/>
        </authorList>
    </citation>
    <scope>NUCLEOTIDE SEQUENCE [LARGE SCALE GENOMIC DNA]</scope>
    <source>
        <strain evidence="3 4">NBRC 112785</strain>
    </source>
</reference>
<evidence type="ECO:0000256" key="1">
    <source>
        <dbReference type="SAM" id="Phobius"/>
    </source>
</evidence>
<dbReference type="Pfam" id="PF05232">
    <property type="entry name" value="BTP"/>
    <property type="match status" value="2"/>
</dbReference>
<feature type="transmembrane region" description="Helical" evidence="1">
    <location>
        <begin position="104"/>
        <end position="124"/>
    </location>
</feature>
<feature type="domain" description="Chlorhexidine efflux transporter" evidence="2">
    <location>
        <begin position="74"/>
        <end position="134"/>
    </location>
</feature>
<dbReference type="EMBL" id="BSPO01000001">
    <property type="protein sequence ID" value="GLS82044.1"/>
    <property type="molecule type" value="Genomic_DNA"/>
</dbReference>
<evidence type="ECO:0000259" key="2">
    <source>
        <dbReference type="Pfam" id="PF05232"/>
    </source>
</evidence>
<gene>
    <name evidence="3" type="ORF">GCM10007894_00210</name>
</gene>
<protein>
    <submittedName>
        <fullName evidence="3">Membrane protein</fullName>
    </submittedName>
</protein>
<feature type="transmembrane region" description="Helical" evidence="1">
    <location>
        <begin position="12"/>
        <end position="30"/>
    </location>
</feature>
<dbReference type="Proteomes" id="UP001157439">
    <property type="component" value="Unassembled WGS sequence"/>
</dbReference>
<keyword evidence="1" id="KW-0472">Membrane</keyword>
<keyword evidence="1" id="KW-1133">Transmembrane helix</keyword>